<proteinExistence type="predicted"/>
<dbReference type="EMBL" id="JH793413">
    <property type="protein sequence ID" value="ELQ37204.1"/>
    <property type="molecule type" value="Genomic_DNA"/>
</dbReference>
<protein>
    <submittedName>
        <fullName evidence="2">Uncharacterized protein</fullName>
    </submittedName>
</protein>
<reference evidence="2" key="1">
    <citation type="journal article" date="2012" name="PLoS Genet.">
        <title>Comparative analysis of the genomes of two field isolates of the rice blast fungus Magnaporthe oryzae.</title>
        <authorList>
            <person name="Xue M."/>
            <person name="Yang J."/>
            <person name="Li Z."/>
            <person name="Hu S."/>
            <person name="Yao N."/>
            <person name="Dean R.A."/>
            <person name="Zhao W."/>
            <person name="Shen M."/>
            <person name="Zhang H."/>
            <person name="Li C."/>
            <person name="Liu L."/>
            <person name="Cao L."/>
            <person name="Xu X."/>
            <person name="Xing Y."/>
            <person name="Hsiang T."/>
            <person name="Zhang Z."/>
            <person name="Xu J.R."/>
            <person name="Peng Y.L."/>
        </authorList>
    </citation>
    <scope>NUCLEOTIDE SEQUENCE</scope>
    <source>
        <strain evidence="2">Y34</strain>
    </source>
</reference>
<gene>
    <name evidence="2" type="ORF">OOU_Y34scaffold00610g41</name>
</gene>
<feature type="compositionally biased region" description="Basic and acidic residues" evidence="1">
    <location>
        <begin position="62"/>
        <end position="71"/>
    </location>
</feature>
<accession>A0AA97PJV5</accession>
<name>A0AA97PJV5_PYRO3</name>
<sequence length="132" mass="14943">MLAEVVVFSIRCGPREVPPVLPNLVRGLPWWRDMLSRKGRGACHLFTTRNRSAPPNSQVTDSAHESVRGERPNSLVPPMKTYSRKIENISTKKNQKKPVQNPPTPISNLFACVLLEPPRRLLESRLKVEVQV</sequence>
<feature type="region of interest" description="Disordered" evidence="1">
    <location>
        <begin position="47"/>
        <end position="82"/>
    </location>
</feature>
<dbReference type="Proteomes" id="UP000011086">
    <property type="component" value="Unassembled WGS sequence"/>
</dbReference>
<organism evidence="2">
    <name type="scientific">Pyricularia oryzae (strain Y34)</name>
    <name type="common">Rice blast fungus</name>
    <name type="synonym">Magnaporthe oryzae</name>
    <dbReference type="NCBI Taxonomy" id="1143189"/>
    <lineage>
        <taxon>Eukaryota</taxon>
        <taxon>Fungi</taxon>
        <taxon>Dikarya</taxon>
        <taxon>Ascomycota</taxon>
        <taxon>Pezizomycotina</taxon>
        <taxon>Sordariomycetes</taxon>
        <taxon>Sordariomycetidae</taxon>
        <taxon>Magnaporthales</taxon>
        <taxon>Pyriculariaceae</taxon>
        <taxon>Pyricularia</taxon>
    </lineage>
</organism>
<feature type="compositionally biased region" description="Polar residues" evidence="1">
    <location>
        <begin position="47"/>
        <end position="61"/>
    </location>
</feature>
<evidence type="ECO:0000256" key="1">
    <source>
        <dbReference type="SAM" id="MobiDB-lite"/>
    </source>
</evidence>
<dbReference type="AlphaFoldDB" id="A0AA97PJV5"/>
<evidence type="ECO:0000313" key="2">
    <source>
        <dbReference type="EMBL" id="ELQ37204.1"/>
    </source>
</evidence>